<keyword evidence="2" id="KW-0547">Nucleotide-binding</keyword>
<dbReference type="InterPro" id="IPR050816">
    <property type="entry name" value="Flavin-dep_Halogenase_NPB"/>
</dbReference>
<keyword evidence="2" id="KW-0274">FAD</keyword>
<accession>A0A975DGT4</accession>
<gene>
    <name evidence="3" type="ORF">J5O05_16880</name>
</gene>
<evidence type="ECO:0000313" key="3">
    <source>
        <dbReference type="EMBL" id="QTH71415.1"/>
    </source>
</evidence>
<dbReference type="InterPro" id="IPR006905">
    <property type="entry name" value="Flavin_halogenase"/>
</dbReference>
<dbReference type="Gene3D" id="3.50.50.60">
    <property type="entry name" value="FAD/NAD(P)-binding domain"/>
    <property type="match status" value="1"/>
</dbReference>
<evidence type="ECO:0000313" key="4">
    <source>
        <dbReference type="Proteomes" id="UP000664904"/>
    </source>
</evidence>
<dbReference type="PANTHER" id="PTHR43747">
    <property type="entry name" value="FAD-BINDING PROTEIN"/>
    <property type="match status" value="1"/>
</dbReference>
<feature type="binding site" evidence="2">
    <location>
        <begin position="9"/>
        <end position="12"/>
    </location>
    <ligand>
        <name>FAD</name>
        <dbReference type="ChEBI" id="CHEBI:57692"/>
    </ligand>
</feature>
<dbReference type="InterPro" id="IPR036188">
    <property type="entry name" value="FAD/NAD-bd_sf"/>
</dbReference>
<name>A0A975DGT4_9GAMM</name>
<sequence length="511" mass="57481">MKKILIVGGGTAGWLTAAKLARTLSANSPEGVQVTLVESSDIPTIGVGEGTWPTMRKTLASIGIDEATFLNRTDASFKQGTKFVNWHQPPINGVNHHYYHAFTSILDSAELNLTPYWYKYSEGQSYADTVSVQPALSEAGLSPKLITNRPYEGLQNYAYHLDAGKLVELLKEHAQQQLGVKHLIANVVQVHSDDTGIASVDTDNAGRLIADLYIDCTGFEALLIGKSLGVKFCSIKDQLLVDQAIAIQVPYESAEQDIASATISTAQSAGWIWDIGIQSRRGTGHVFCSDYMSSDEAESILRTYIGDEKGKLNAKHIKMNCGYREKFWHKNCVAVGLSAAFVEPLEASAIFLIEASANMIAELFPRNDRQMNRSAEKYNQSFHFRWQRTIDFIKMHYVLSKRQEPFWQANKLPKSIPQSLSLMLEDWHDRPVSKYDFEHVFEPFPQDSYQYVLNGMGFEVDALAYQFACHRDEVAKQCFAHVEQLKHKAQQQLQKNRQVLNAIRQYGIQKM</sequence>
<dbReference type="PANTHER" id="PTHR43747:SF4">
    <property type="entry name" value="FLAVIN-DEPENDENT TRYPTOPHAN HALOGENASE"/>
    <property type="match status" value="1"/>
</dbReference>
<protein>
    <submittedName>
        <fullName evidence="3">Tryptophan 7-halogenase</fullName>
    </submittedName>
</protein>
<feature type="binding site" evidence="2">
    <location>
        <position position="337"/>
    </location>
    <ligand>
        <name>FAD</name>
        <dbReference type="ChEBI" id="CHEBI:57692"/>
    </ligand>
</feature>
<reference evidence="3" key="1">
    <citation type="submission" date="2021-03" db="EMBL/GenBank/DDBJ databases">
        <title>Complete Genome of Pseudoalteromonas xiamenensis STKMTI.2, a new potential marine bacterium producing anti-Vibrio compounds.</title>
        <authorList>
            <person name="Handayani D.P."/>
            <person name="Isnansetyo A."/>
            <person name="Istiqomah I."/>
            <person name="Jumina J."/>
        </authorList>
    </citation>
    <scope>NUCLEOTIDE SEQUENCE</scope>
    <source>
        <strain evidence="3">STKMTI.2</strain>
    </source>
</reference>
<dbReference type="AlphaFoldDB" id="A0A975DGT4"/>
<organism evidence="3 4">
    <name type="scientific">Pseudoalteromonas xiamenensis</name>
    <dbReference type="NCBI Taxonomy" id="882626"/>
    <lineage>
        <taxon>Bacteria</taxon>
        <taxon>Pseudomonadati</taxon>
        <taxon>Pseudomonadota</taxon>
        <taxon>Gammaproteobacteria</taxon>
        <taxon>Alteromonadales</taxon>
        <taxon>Pseudoalteromonadaceae</taxon>
        <taxon>Pseudoalteromonas</taxon>
    </lineage>
</organism>
<dbReference type="PIRSF" id="PIRSF011396">
    <property type="entry name" value="Trp_halogenase"/>
    <property type="match status" value="1"/>
</dbReference>
<feature type="binding site" evidence="2">
    <location>
        <position position="350"/>
    </location>
    <ligand>
        <name>FAD</name>
        <dbReference type="ChEBI" id="CHEBI:57692"/>
    </ligand>
</feature>
<dbReference type="Pfam" id="PF04820">
    <property type="entry name" value="Trp_halogenase"/>
    <property type="match status" value="1"/>
</dbReference>
<dbReference type="GO" id="GO:0000166">
    <property type="term" value="F:nucleotide binding"/>
    <property type="evidence" value="ECO:0007669"/>
    <property type="project" value="UniProtKB-KW"/>
</dbReference>
<dbReference type="Proteomes" id="UP000664904">
    <property type="component" value="Chromosome"/>
</dbReference>
<dbReference type="KEGG" id="pxi:J5O05_16880"/>
<keyword evidence="4" id="KW-1185">Reference proteome</keyword>
<feature type="binding site" evidence="2">
    <location>
        <position position="78"/>
    </location>
    <ligand>
        <name>7-chloro-L-tryptophan</name>
        <dbReference type="ChEBI" id="CHEBI:58713"/>
    </ligand>
</feature>
<keyword evidence="2" id="KW-0285">Flavoprotein</keyword>
<evidence type="ECO:0000256" key="1">
    <source>
        <dbReference type="PIRSR" id="PIRSR011396-1"/>
    </source>
</evidence>
<dbReference type="GO" id="GO:0004497">
    <property type="term" value="F:monooxygenase activity"/>
    <property type="evidence" value="ECO:0007669"/>
    <property type="project" value="InterPro"/>
</dbReference>
<feature type="binding site" evidence="2">
    <location>
        <position position="187"/>
    </location>
    <ligand>
        <name>FAD</name>
        <dbReference type="ChEBI" id="CHEBI:57692"/>
    </ligand>
</feature>
<feature type="active site" evidence="1">
    <location>
        <position position="78"/>
    </location>
</feature>
<dbReference type="EMBL" id="CP072133">
    <property type="protein sequence ID" value="QTH71415.1"/>
    <property type="molecule type" value="Genomic_DNA"/>
</dbReference>
<evidence type="ECO:0000256" key="2">
    <source>
        <dbReference type="PIRSR" id="PIRSR011396-2"/>
    </source>
</evidence>
<dbReference type="InterPro" id="IPR033856">
    <property type="entry name" value="Trp_halogen"/>
</dbReference>
<dbReference type="SUPFAM" id="SSF51905">
    <property type="entry name" value="FAD/NAD(P)-binding domain"/>
    <property type="match status" value="1"/>
</dbReference>
<dbReference type="RefSeq" id="WP_208843056.1">
    <property type="nucleotide sequence ID" value="NZ_CP072133.1"/>
</dbReference>
<feature type="binding site" evidence="2">
    <location>
        <position position="346"/>
    </location>
    <ligand>
        <name>L-tryptophan</name>
        <dbReference type="ChEBI" id="CHEBI:57912"/>
    </ligand>
</feature>
<proteinExistence type="predicted"/>